<feature type="transmembrane region" description="Helical" evidence="10">
    <location>
        <begin position="430"/>
        <end position="448"/>
    </location>
</feature>
<comment type="caution">
    <text evidence="10">Lacks conserved residue(s) required for the propagation of feature annotation.</text>
</comment>
<accession>A0AAF0YEY2</accession>
<sequence length="552" mass="57458">MTAEDKSQAAAPAAASPGALARALILLQLLSRLLTFGLNQVLVRLAPPSVFGTAAIQFDLVASTILFLSREGVRNALLRGGGSGAERSDASKQDDDAAEARDRGDRLSAPDAALAALPLRLGLGVASAAVALYLYTAPSSTTSQADFYPALALYVAAALAELSVEPLYVRALRASNIRVRVQAEGGMAIVRAVVACACLVADRSGTHALLGFAAGHFAGAAWLAGRYLWEYGAPALLSTSSYNPTTYALALANTRQSVVKHVLTEADRIAVGYISPLGDQGGYAVAMNYGSLVARIIFQPVEETLLLHWSRALDAPATVPLLTLALRLSSHLALLLPVFVPPLLPLVLPFLLPRRYTAETSAGLTLQTYLAAYLPLLSLNGILEAFHAASATPAQVARQAKVMIASSGVFALCLWALARGTIVAVTTEQALIYASCSAMLVRIAYALVHARAVVRQQQPGSAFLKIGTVLPKWPVRIAVVVLGGLVWAASARLARLGDNPGPSLRNQVLLLALGGGAGAIVLGLIFVVEKADIAAVGRALKASSTGSTGKVD</sequence>
<dbReference type="AlphaFoldDB" id="A0AAF0YEY2"/>
<comment type="subcellular location">
    <subcellularLocation>
        <location evidence="1 10">Endoplasmic reticulum membrane</location>
        <topology evidence="1 10">Multi-pass membrane protein</topology>
    </subcellularLocation>
</comment>
<evidence type="ECO:0000256" key="1">
    <source>
        <dbReference type="ARBA" id="ARBA00004477"/>
    </source>
</evidence>
<keyword evidence="10" id="KW-0813">Transport</keyword>
<reference evidence="12" key="1">
    <citation type="submission" date="2023-10" db="EMBL/GenBank/DDBJ databases">
        <authorList>
            <person name="Noh H."/>
        </authorList>
    </citation>
    <scope>NUCLEOTIDE SEQUENCE</scope>
    <source>
        <strain evidence="12">DUCC4014</strain>
    </source>
</reference>
<feature type="transmembrane region" description="Helical" evidence="10">
    <location>
        <begin position="508"/>
        <end position="528"/>
    </location>
</feature>
<dbReference type="RefSeq" id="XP_062631521.1">
    <property type="nucleotide sequence ID" value="XM_062775537.1"/>
</dbReference>
<feature type="transmembrane region" description="Helical" evidence="10">
    <location>
        <begin position="147"/>
        <end position="169"/>
    </location>
</feature>
<protein>
    <recommendedName>
        <fullName evidence="8 10">Man(5)GlcNAc(2)-PP-dolichol translocation protein RFT1</fullName>
    </recommendedName>
</protein>
<keyword evidence="7 10" id="KW-0472">Membrane</keyword>
<evidence type="ECO:0000256" key="9">
    <source>
        <dbReference type="ARBA" id="ARBA00045912"/>
    </source>
</evidence>
<keyword evidence="6 10" id="KW-1133">Transmembrane helix</keyword>
<evidence type="ECO:0000313" key="13">
    <source>
        <dbReference type="Proteomes" id="UP000827549"/>
    </source>
</evidence>
<dbReference type="PANTHER" id="PTHR13117:SF5">
    <property type="entry name" value="PROTEIN RFT1 HOMOLOG"/>
    <property type="match status" value="1"/>
</dbReference>
<comment type="function">
    <text evidence="9 10">Intramembrane glycolipid transporter that operates in the biosynthetic pathway of dolichol-linked oligosaccharides, the glycan precursors employed in protein asparagine (N)-glycosylation. The sequential addition of sugars to dolichol pyrophosphate produces dolichol-linked oligosaccharides containing fourteen sugars, including two GlcNAcs, nine mannoses and three glucoses. Once assembled, the oligosaccharide is transferred from the lipid to nascent proteins by oligosaccharyltransferases. The assembly of dolichol-linked oligosaccharides begins on the cytosolic side of the endoplasmic reticulum membrane and finishes in its lumen. RFT1 could mediate the translocation of the cytosolically oriented intermediate DolPP-GlcNAc2Man5, produced by ALG11, into the ER lumen where dolichol-linked oligosaccharides assembly continues. However, the intramembrane lipid transporter activity could not be confirmed in vitro.</text>
</comment>
<evidence type="ECO:0000256" key="11">
    <source>
        <dbReference type="SAM" id="MobiDB-lite"/>
    </source>
</evidence>
<name>A0AAF0YEY2_9TREE</name>
<comment type="similarity">
    <text evidence="3 10">Belongs to the RFT1 family.</text>
</comment>
<dbReference type="Pfam" id="PF04506">
    <property type="entry name" value="Rft-1"/>
    <property type="match status" value="1"/>
</dbReference>
<gene>
    <name evidence="12" type="primary">rft1</name>
    <name evidence="12" type="ORF">LOC62_07G008994</name>
</gene>
<feature type="transmembrane region" description="Helical" evidence="10">
    <location>
        <begin position="332"/>
        <end position="352"/>
    </location>
</feature>
<evidence type="ECO:0000313" key="12">
    <source>
        <dbReference type="EMBL" id="WOO85495.1"/>
    </source>
</evidence>
<evidence type="ECO:0000256" key="2">
    <source>
        <dbReference type="ARBA" id="ARBA00004922"/>
    </source>
</evidence>
<feature type="transmembrane region" description="Helical" evidence="10">
    <location>
        <begin position="469"/>
        <end position="488"/>
    </location>
</feature>
<dbReference type="GO" id="GO:0006488">
    <property type="term" value="P:dolichol-linked oligosaccharide biosynthetic process"/>
    <property type="evidence" value="ECO:0007669"/>
    <property type="project" value="InterPro"/>
</dbReference>
<feature type="transmembrane region" description="Helical" evidence="10">
    <location>
        <begin position="402"/>
        <end position="418"/>
    </location>
</feature>
<evidence type="ECO:0000256" key="6">
    <source>
        <dbReference type="ARBA" id="ARBA00022989"/>
    </source>
</evidence>
<comment type="pathway">
    <text evidence="2">Protein modification; protein glycosylation.</text>
</comment>
<dbReference type="Proteomes" id="UP000827549">
    <property type="component" value="Chromosome 7"/>
</dbReference>
<feature type="transmembrane region" description="Helical" evidence="10">
    <location>
        <begin position="372"/>
        <end position="390"/>
    </location>
</feature>
<evidence type="ECO:0000256" key="5">
    <source>
        <dbReference type="ARBA" id="ARBA00022824"/>
    </source>
</evidence>
<evidence type="ECO:0000256" key="8">
    <source>
        <dbReference type="ARBA" id="ARBA00044793"/>
    </source>
</evidence>
<feature type="transmembrane region" description="Helical" evidence="10">
    <location>
        <begin position="112"/>
        <end position="135"/>
    </location>
</feature>
<dbReference type="InterPro" id="IPR007594">
    <property type="entry name" value="RFT1"/>
</dbReference>
<keyword evidence="13" id="KW-1185">Reference proteome</keyword>
<feature type="compositionally biased region" description="Basic and acidic residues" evidence="11">
    <location>
        <begin position="86"/>
        <end position="104"/>
    </location>
</feature>
<evidence type="ECO:0000256" key="3">
    <source>
        <dbReference type="ARBA" id="ARBA00010288"/>
    </source>
</evidence>
<dbReference type="GO" id="GO:0034203">
    <property type="term" value="P:glycolipid translocation"/>
    <property type="evidence" value="ECO:0007669"/>
    <property type="project" value="TreeGrafter"/>
</dbReference>
<evidence type="ECO:0000256" key="4">
    <source>
        <dbReference type="ARBA" id="ARBA00022692"/>
    </source>
</evidence>
<evidence type="ECO:0000256" key="7">
    <source>
        <dbReference type="ARBA" id="ARBA00023136"/>
    </source>
</evidence>
<keyword evidence="4 10" id="KW-0812">Transmembrane</keyword>
<keyword evidence="5 10" id="KW-0256">Endoplasmic reticulum</keyword>
<dbReference type="EMBL" id="CP086720">
    <property type="protein sequence ID" value="WOO85495.1"/>
    <property type="molecule type" value="Genomic_DNA"/>
</dbReference>
<dbReference type="PANTHER" id="PTHR13117">
    <property type="entry name" value="ENDOPLASMIC RETICULUM MULTISPAN TRANSMEMBRANE PROTEIN-RELATED"/>
    <property type="match status" value="1"/>
</dbReference>
<dbReference type="GO" id="GO:0005789">
    <property type="term" value="C:endoplasmic reticulum membrane"/>
    <property type="evidence" value="ECO:0007669"/>
    <property type="project" value="UniProtKB-SubCell"/>
</dbReference>
<evidence type="ECO:0000256" key="10">
    <source>
        <dbReference type="RuleBase" id="RU365067"/>
    </source>
</evidence>
<proteinExistence type="inferred from homology"/>
<dbReference type="GeneID" id="87812158"/>
<organism evidence="12 13">
    <name type="scientific">Vanrija pseudolonga</name>
    <dbReference type="NCBI Taxonomy" id="143232"/>
    <lineage>
        <taxon>Eukaryota</taxon>
        <taxon>Fungi</taxon>
        <taxon>Dikarya</taxon>
        <taxon>Basidiomycota</taxon>
        <taxon>Agaricomycotina</taxon>
        <taxon>Tremellomycetes</taxon>
        <taxon>Trichosporonales</taxon>
        <taxon>Trichosporonaceae</taxon>
        <taxon>Vanrija</taxon>
    </lineage>
</organism>
<feature type="region of interest" description="Disordered" evidence="11">
    <location>
        <begin position="81"/>
        <end position="104"/>
    </location>
</feature>